<sequence length="154" mass="17767">MHVEYQQTGIVMKFIHQLWRVFLFLIVLCSTQMIVAQEQEGNREVKERTENQDRERSEAGETNSRDEQPEREDRSESDERGQREEQPERDARSDKEDKSQSPGREVKEVKGARSDISRERRGARPEIERPSGAGRPAGAGRPEGVGRPDRPGRR</sequence>
<keyword evidence="3" id="KW-1185">Reference proteome</keyword>
<dbReference type="Proteomes" id="UP000191055">
    <property type="component" value="Unassembled WGS sequence"/>
</dbReference>
<gene>
    <name evidence="2" type="ORF">SAMN03080601_02350</name>
</gene>
<evidence type="ECO:0000313" key="2">
    <source>
        <dbReference type="EMBL" id="SKC20473.1"/>
    </source>
</evidence>
<protein>
    <submittedName>
        <fullName evidence="2">Uncharacterized protein</fullName>
    </submittedName>
</protein>
<name>A0A1T5HIH1_9BACT</name>
<dbReference type="EMBL" id="FUYV01000013">
    <property type="protein sequence ID" value="SKC20473.1"/>
    <property type="molecule type" value="Genomic_DNA"/>
</dbReference>
<organism evidence="2 3">
    <name type="scientific">Alkalitalea saponilacus</name>
    <dbReference type="NCBI Taxonomy" id="889453"/>
    <lineage>
        <taxon>Bacteria</taxon>
        <taxon>Pseudomonadati</taxon>
        <taxon>Bacteroidota</taxon>
        <taxon>Bacteroidia</taxon>
        <taxon>Marinilabiliales</taxon>
        <taxon>Marinilabiliaceae</taxon>
        <taxon>Alkalitalea</taxon>
    </lineage>
</organism>
<proteinExistence type="predicted"/>
<feature type="region of interest" description="Disordered" evidence="1">
    <location>
        <begin position="39"/>
        <end position="154"/>
    </location>
</feature>
<accession>A0A1T5HIH1</accession>
<dbReference type="AlphaFoldDB" id="A0A1T5HIH1"/>
<reference evidence="2 3" key="1">
    <citation type="submission" date="2017-02" db="EMBL/GenBank/DDBJ databases">
        <authorList>
            <person name="Peterson S.W."/>
        </authorList>
    </citation>
    <scope>NUCLEOTIDE SEQUENCE [LARGE SCALE GENOMIC DNA]</scope>
    <source>
        <strain evidence="2 3">DSM 24412</strain>
    </source>
</reference>
<evidence type="ECO:0000256" key="1">
    <source>
        <dbReference type="SAM" id="MobiDB-lite"/>
    </source>
</evidence>
<evidence type="ECO:0000313" key="3">
    <source>
        <dbReference type="Proteomes" id="UP000191055"/>
    </source>
</evidence>
<feature type="compositionally biased region" description="Basic and acidic residues" evidence="1">
    <location>
        <begin position="144"/>
        <end position="154"/>
    </location>
</feature>
<feature type="compositionally biased region" description="Basic and acidic residues" evidence="1">
    <location>
        <begin position="40"/>
        <end position="129"/>
    </location>
</feature>
<dbReference type="STRING" id="889453.SAMN03080601_02350"/>